<dbReference type="GO" id="GO:0046983">
    <property type="term" value="F:protein dimerization activity"/>
    <property type="evidence" value="ECO:0007669"/>
    <property type="project" value="InterPro"/>
</dbReference>
<dbReference type="Pfam" id="PF05699">
    <property type="entry name" value="Dimer_Tnp_hAT"/>
    <property type="match status" value="1"/>
</dbReference>
<dbReference type="OrthoDB" id="779877at2759"/>
<organism evidence="2 3">
    <name type="scientific">Colocasia esculenta</name>
    <name type="common">Wild taro</name>
    <name type="synonym">Arum esculentum</name>
    <dbReference type="NCBI Taxonomy" id="4460"/>
    <lineage>
        <taxon>Eukaryota</taxon>
        <taxon>Viridiplantae</taxon>
        <taxon>Streptophyta</taxon>
        <taxon>Embryophyta</taxon>
        <taxon>Tracheophyta</taxon>
        <taxon>Spermatophyta</taxon>
        <taxon>Magnoliopsida</taxon>
        <taxon>Liliopsida</taxon>
        <taxon>Araceae</taxon>
        <taxon>Aroideae</taxon>
        <taxon>Colocasieae</taxon>
        <taxon>Colocasia</taxon>
    </lineage>
</organism>
<evidence type="ECO:0000313" key="2">
    <source>
        <dbReference type="EMBL" id="MQL71227.1"/>
    </source>
</evidence>
<comment type="caution">
    <text evidence="2">The sequence shown here is derived from an EMBL/GenBank/DDBJ whole genome shotgun (WGS) entry which is preliminary data.</text>
</comment>
<dbReference type="AlphaFoldDB" id="A0A843TME3"/>
<accession>A0A843TME3</accession>
<name>A0A843TME3_COLES</name>
<proteinExistence type="predicted"/>
<dbReference type="Proteomes" id="UP000652761">
    <property type="component" value="Unassembled WGS sequence"/>
</dbReference>
<evidence type="ECO:0000259" key="1">
    <source>
        <dbReference type="Pfam" id="PF05699"/>
    </source>
</evidence>
<dbReference type="InterPro" id="IPR012337">
    <property type="entry name" value="RNaseH-like_sf"/>
</dbReference>
<dbReference type="SUPFAM" id="SSF53098">
    <property type="entry name" value="Ribonuclease H-like"/>
    <property type="match status" value="1"/>
</dbReference>
<protein>
    <recommendedName>
        <fullName evidence="1">HAT C-terminal dimerisation domain-containing protein</fullName>
    </recommendedName>
</protein>
<evidence type="ECO:0000313" key="3">
    <source>
        <dbReference type="Proteomes" id="UP000652761"/>
    </source>
</evidence>
<sequence length="249" mass="29122">MVDGDDKNDMGYLYEAMDRAKMKLQQSLPRDYKKCWKIIDHRWHNTLHHDLHAAGYFLNPRLTYADNANVDGEVLQCTLNVIGHLSLTPEKRLEAQLQMDAYKMKTGIYSDSQLQYAIGRVSSVEWWVMAQNRHLGNNALAFIAIRVLRQTTSASQCERNWSTFNHVHSKIRNRLKAERLDKLVYCHYNMRLRIKNMRLRQQLRDKCQANDTTGQIDVDALFDNDNPLQSWVKVREEIDDPIVDLADTT</sequence>
<feature type="domain" description="HAT C-terminal dimerisation" evidence="1">
    <location>
        <begin position="120"/>
        <end position="190"/>
    </location>
</feature>
<keyword evidence="3" id="KW-1185">Reference proteome</keyword>
<reference evidence="2" key="1">
    <citation type="submission" date="2017-07" db="EMBL/GenBank/DDBJ databases">
        <title>Taro Niue Genome Assembly and Annotation.</title>
        <authorList>
            <person name="Atibalentja N."/>
            <person name="Keating K."/>
            <person name="Fields C.J."/>
        </authorList>
    </citation>
    <scope>NUCLEOTIDE SEQUENCE</scope>
    <source>
        <strain evidence="2">Niue_2</strain>
        <tissue evidence="2">Leaf</tissue>
    </source>
</reference>
<dbReference type="EMBL" id="NMUH01000092">
    <property type="protein sequence ID" value="MQL71227.1"/>
    <property type="molecule type" value="Genomic_DNA"/>
</dbReference>
<gene>
    <name evidence="2" type="ORF">Taro_003545</name>
</gene>
<dbReference type="InterPro" id="IPR008906">
    <property type="entry name" value="HATC_C_dom"/>
</dbReference>